<sequence length="259" mass="27598">MPTALITGATAGIGAAFARRLAADGYDLVLVARTTERLKQVAADLTRATGVSVQTLTADLSTTRARKRVEARLAEPERPVDLLVNNAGFGTRGAFAEADPDWLQNQLDVNVTSVMRLTRAALPGMIERGHGGVINVSSIAGFFPVTGPSYGATKAYVTALSEGLAANLAGTGVRVVALCPGFTRTEFHERAGDDIDGFPEFLWLEADRVVADALADLRHNRDRSVPGIQYKTLLGVTKLLPRGLLRFLSQRASAGRDRG</sequence>
<gene>
    <name evidence="4" type="ORF">SAMN04487818_109305</name>
</gene>
<dbReference type="GO" id="GO:0016491">
    <property type="term" value="F:oxidoreductase activity"/>
    <property type="evidence" value="ECO:0007669"/>
    <property type="project" value="UniProtKB-KW"/>
</dbReference>
<name>A0A1H9W299_9PSEU</name>
<dbReference type="PANTHER" id="PTHR44196:SF2">
    <property type="entry name" value="SHORT-CHAIN DEHYDROGENASE-RELATED"/>
    <property type="match status" value="1"/>
</dbReference>
<protein>
    <recommendedName>
        <fullName evidence="6">Short-chain dehydrogenase</fullName>
    </recommendedName>
</protein>
<dbReference type="EMBL" id="FOGI01000009">
    <property type="protein sequence ID" value="SES28080.1"/>
    <property type="molecule type" value="Genomic_DNA"/>
</dbReference>
<proteinExistence type="inferred from homology"/>
<evidence type="ECO:0000313" key="5">
    <source>
        <dbReference type="Proteomes" id="UP000199051"/>
    </source>
</evidence>
<reference evidence="5" key="1">
    <citation type="submission" date="2016-10" db="EMBL/GenBank/DDBJ databases">
        <authorList>
            <person name="Varghese N."/>
            <person name="Submissions S."/>
        </authorList>
    </citation>
    <scope>NUCLEOTIDE SEQUENCE [LARGE SCALE GENOMIC DNA]</scope>
    <source>
        <strain evidence="5">DSM 44260</strain>
    </source>
</reference>
<dbReference type="PANTHER" id="PTHR44196">
    <property type="entry name" value="DEHYDROGENASE/REDUCTASE SDR FAMILY MEMBER 7B"/>
    <property type="match status" value="1"/>
</dbReference>
<dbReference type="PROSITE" id="PS00061">
    <property type="entry name" value="ADH_SHORT"/>
    <property type="match status" value="1"/>
</dbReference>
<dbReference type="SUPFAM" id="SSF51735">
    <property type="entry name" value="NAD(P)-binding Rossmann-fold domains"/>
    <property type="match status" value="1"/>
</dbReference>
<keyword evidence="2" id="KW-0560">Oxidoreductase</keyword>
<evidence type="ECO:0000256" key="2">
    <source>
        <dbReference type="ARBA" id="ARBA00023002"/>
    </source>
</evidence>
<evidence type="ECO:0000256" key="3">
    <source>
        <dbReference type="RuleBase" id="RU000363"/>
    </source>
</evidence>
<accession>A0A1H9W299</accession>
<evidence type="ECO:0000256" key="1">
    <source>
        <dbReference type="ARBA" id="ARBA00006484"/>
    </source>
</evidence>
<dbReference type="InterPro" id="IPR036291">
    <property type="entry name" value="NAD(P)-bd_dom_sf"/>
</dbReference>
<dbReference type="InterPro" id="IPR020904">
    <property type="entry name" value="Sc_DH/Rdtase_CS"/>
</dbReference>
<dbReference type="STRING" id="155974.SAMN04487818_109305"/>
<evidence type="ECO:0000313" key="4">
    <source>
        <dbReference type="EMBL" id="SES28080.1"/>
    </source>
</evidence>
<dbReference type="PRINTS" id="PR00080">
    <property type="entry name" value="SDRFAMILY"/>
</dbReference>
<dbReference type="GO" id="GO:0016020">
    <property type="term" value="C:membrane"/>
    <property type="evidence" value="ECO:0007669"/>
    <property type="project" value="TreeGrafter"/>
</dbReference>
<keyword evidence="5" id="KW-1185">Reference proteome</keyword>
<dbReference type="AlphaFoldDB" id="A0A1H9W299"/>
<comment type="similarity">
    <text evidence="1 3">Belongs to the short-chain dehydrogenases/reductases (SDR) family.</text>
</comment>
<dbReference type="PRINTS" id="PR00081">
    <property type="entry name" value="GDHRDH"/>
</dbReference>
<dbReference type="RefSeq" id="WP_092781981.1">
    <property type="nucleotide sequence ID" value="NZ_FOGI01000009.1"/>
</dbReference>
<dbReference type="Gene3D" id="3.40.50.720">
    <property type="entry name" value="NAD(P)-binding Rossmann-like Domain"/>
    <property type="match status" value="1"/>
</dbReference>
<evidence type="ECO:0008006" key="6">
    <source>
        <dbReference type="Google" id="ProtNLM"/>
    </source>
</evidence>
<dbReference type="Pfam" id="PF00106">
    <property type="entry name" value="adh_short"/>
    <property type="match status" value="1"/>
</dbReference>
<dbReference type="PIRSF" id="PIRSF000126">
    <property type="entry name" value="11-beta-HSD1"/>
    <property type="match status" value="1"/>
</dbReference>
<dbReference type="Proteomes" id="UP000199051">
    <property type="component" value="Unassembled WGS sequence"/>
</dbReference>
<dbReference type="InterPro" id="IPR002347">
    <property type="entry name" value="SDR_fam"/>
</dbReference>
<organism evidence="4 5">
    <name type="scientific">Actinokineospora terrae</name>
    <dbReference type="NCBI Taxonomy" id="155974"/>
    <lineage>
        <taxon>Bacteria</taxon>
        <taxon>Bacillati</taxon>
        <taxon>Actinomycetota</taxon>
        <taxon>Actinomycetes</taxon>
        <taxon>Pseudonocardiales</taxon>
        <taxon>Pseudonocardiaceae</taxon>
        <taxon>Actinokineospora</taxon>
    </lineage>
</organism>